<dbReference type="AlphaFoldDB" id="A0A7X5ZQR2"/>
<organism evidence="5 6">
    <name type="scientific">Saccharomonospora amisosensis</name>
    <dbReference type="NCBI Taxonomy" id="1128677"/>
    <lineage>
        <taxon>Bacteria</taxon>
        <taxon>Bacillati</taxon>
        <taxon>Actinomycetota</taxon>
        <taxon>Actinomycetes</taxon>
        <taxon>Pseudonocardiales</taxon>
        <taxon>Pseudonocardiaceae</taxon>
        <taxon>Saccharomonospora</taxon>
    </lineage>
</organism>
<dbReference type="InterPro" id="IPR005693">
    <property type="entry name" value="Mce"/>
</dbReference>
<evidence type="ECO:0000259" key="3">
    <source>
        <dbReference type="Pfam" id="PF02470"/>
    </source>
</evidence>
<evidence type="ECO:0000256" key="1">
    <source>
        <dbReference type="SAM" id="MobiDB-lite"/>
    </source>
</evidence>
<dbReference type="InterPro" id="IPR052336">
    <property type="entry name" value="MlaD_Phospholipid_Transporter"/>
</dbReference>
<feature type="chain" id="PRO_5039628794" evidence="2">
    <location>
        <begin position="23"/>
        <end position="357"/>
    </location>
</feature>
<feature type="domain" description="Mce/MlaD" evidence="3">
    <location>
        <begin position="38"/>
        <end position="112"/>
    </location>
</feature>
<dbReference type="InterPro" id="IPR024516">
    <property type="entry name" value="Mce_C"/>
</dbReference>
<feature type="region of interest" description="Disordered" evidence="1">
    <location>
        <begin position="326"/>
        <end position="357"/>
    </location>
</feature>
<dbReference type="RefSeq" id="WP_167170213.1">
    <property type="nucleotide sequence ID" value="NZ_JAAOYM010000001.1"/>
</dbReference>
<keyword evidence="2" id="KW-0732">Signal</keyword>
<dbReference type="PANTHER" id="PTHR33371:SF15">
    <property type="entry name" value="LIPOPROTEIN LPRN"/>
    <property type="match status" value="1"/>
</dbReference>
<sequence>MRRATRAVVALLAAASTTSGCAFSLQNAASLGGGGDDTYRVTAVFTDAPRLPLGGTVRVGQATVGRVAAISTENFRARVELELDSRVRLPAGTRARLELTSALGEEFVLLRPPPRPNGQATLEQEPVIPLARTSRGPDVESTLAAVGTLLNGSGIDQARTIVNEANAMLSGRADTVSELLARLDRVLATLDDHSDQIVDVVDSMHAVSGQLARSTPTLEAALTEIRPALDTLLAERERFSRLLRSVSSLGENAAGLIDETGTALTEQLHQLRPLLNELGALDDGLGKTLTDAREFIRLLRQATPGDYLMLDGTINVPLTVAEILDPDLGEVPSPTDGEPPRQPPRGDAGLLLEGGTR</sequence>
<dbReference type="GO" id="GO:0005576">
    <property type="term" value="C:extracellular region"/>
    <property type="evidence" value="ECO:0007669"/>
    <property type="project" value="TreeGrafter"/>
</dbReference>
<proteinExistence type="predicted"/>
<dbReference type="InterPro" id="IPR003399">
    <property type="entry name" value="Mce/MlaD"/>
</dbReference>
<dbReference type="Proteomes" id="UP000545493">
    <property type="component" value="Unassembled WGS sequence"/>
</dbReference>
<protein>
    <submittedName>
        <fullName evidence="5">Phospholipid/cholesterol/gamma-HCH transport system substrate-binding protein</fullName>
    </submittedName>
</protein>
<dbReference type="PROSITE" id="PS51257">
    <property type="entry name" value="PROKAR_LIPOPROTEIN"/>
    <property type="match status" value="1"/>
</dbReference>
<reference evidence="5 6" key="1">
    <citation type="submission" date="2020-03" db="EMBL/GenBank/DDBJ databases">
        <title>Sequencing the genomes of 1000 actinobacteria strains.</title>
        <authorList>
            <person name="Klenk H.-P."/>
        </authorList>
    </citation>
    <scope>NUCLEOTIDE SEQUENCE [LARGE SCALE GENOMIC DNA]</scope>
    <source>
        <strain evidence="5 6">DSM 45685</strain>
    </source>
</reference>
<dbReference type="Pfam" id="PF02470">
    <property type="entry name" value="MlaD"/>
    <property type="match status" value="1"/>
</dbReference>
<dbReference type="PANTHER" id="PTHR33371">
    <property type="entry name" value="INTERMEMBRANE PHOSPHOLIPID TRANSPORT SYSTEM BINDING PROTEIN MLAD-RELATED"/>
    <property type="match status" value="1"/>
</dbReference>
<comment type="caution">
    <text evidence="5">The sequence shown here is derived from an EMBL/GenBank/DDBJ whole genome shotgun (WGS) entry which is preliminary data.</text>
</comment>
<evidence type="ECO:0000256" key="2">
    <source>
        <dbReference type="SAM" id="SignalP"/>
    </source>
</evidence>
<keyword evidence="6" id="KW-1185">Reference proteome</keyword>
<evidence type="ECO:0000313" key="5">
    <source>
        <dbReference type="EMBL" id="NIJ12042.1"/>
    </source>
</evidence>
<dbReference type="EMBL" id="JAAOYM010000001">
    <property type="protein sequence ID" value="NIJ12042.1"/>
    <property type="molecule type" value="Genomic_DNA"/>
</dbReference>
<dbReference type="NCBIfam" id="TIGR00996">
    <property type="entry name" value="Mtu_fam_mce"/>
    <property type="match status" value="1"/>
</dbReference>
<dbReference type="Pfam" id="PF11887">
    <property type="entry name" value="Mce4_CUP1"/>
    <property type="match status" value="1"/>
</dbReference>
<name>A0A7X5ZQR2_9PSEU</name>
<feature type="domain" description="Mammalian cell entry C-terminal" evidence="4">
    <location>
        <begin position="120"/>
        <end position="301"/>
    </location>
</feature>
<evidence type="ECO:0000259" key="4">
    <source>
        <dbReference type="Pfam" id="PF11887"/>
    </source>
</evidence>
<accession>A0A7X5ZQR2</accession>
<gene>
    <name evidence="5" type="ORF">FHU38_002386</name>
</gene>
<evidence type="ECO:0000313" key="6">
    <source>
        <dbReference type="Proteomes" id="UP000545493"/>
    </source>
</evidence>
<feature type="signal peptide" evidence="2">
    <location>
        <begin position="1"/>
        <end position="22"/>
    </location>
</feature>